<feature type="active site" description="Nucleophile" evidence="15">
    <location>
        <position position="257"/>
    </location>
</feature>
<dbReference type="GO" id="GO:0008970">
    <property type="term" value="F:phospholipase A1 activity"/>
    <property type="evidence" value="ECO:0007669"/>
    <property type="project" value="UniProtKB-EC"/>
</dbReference>
<dbReference type="PANTHER" id="PTHR40457">
    <property type="entry name" value="PHOSPHOLIPASE A1"/>
    <property type="match status" value="1"/>
</dbReference>
<gene>
    <name evidence="18" type="ORF">I8J34_12680</name>
</gene>
<feature type="binding site" description="in dimeric form" evidence="16">
    <location>
        <position position="265"/>
    </location>
    <ligand>
        <name>Ca(2+)</name>
        <dbReference type="ChEBI" id="CHEBI:29108"/>
        <label>1</label>
    </ligand>
</feature>
<evidence type="ECO:0000256" key="7">
    <source>
        <dbReference type="ARBA" id="ARBA00022723"/>
    </source>
</evidence>
<dbReference type="EMBL" id="JAEKFT010000013">
    <property type="protein sequence ID" value="MBT0962028.1"/>
    <property type="molecule type" value="Genomic_DNA"/>
</dbReference>
<dbReference type="InterPro" id="IPR003187">
    <property type="entry name" value="PLipase_A1"/>
</dbReference>
<protein>
    <recommendedName>
        <fullName evidence="17">Phospholipase A1</fullName>
        <ecNumber evidence="17">3.1.1.32</ecNumber>
        <ecNumber evidence="17">3.1.1.4</ecNumber>
    </recommendedName>
    <alternativeName>
        <fullName evidence="17">Phosphatidylcholine 1-acylhydrolase</fullName>
    </alternativeName>
</protein>
<comment type="subcellular location">
    <subcellularLocation>
        <location evidence="17">Cell outer membrane</location>
        <topology evidence="17">Multi-pass membrane protein</topology>
    </subcellularLocation>
    <text evidence="17">One of the very few enzymes located there.</text>
</comment>
<dbReference type="PANTHER" id="PTHR40457:SF1">
    <property type="entry name" value="PHOSPHOLIPASE A1"/>
    <property type="match status" value="1"/>
</dbReference>
<keyword evidence="12 17" id="KW-0443">Lipid metabolism</keyword>
<evidence type="ECO:0000256" key="2">
    <source>
        <dbReference type="ARBA" id="ARBA00001604"/>
    </source>
</evidence>
<dbReference type="GO" id="GO:0046872">
    <property type="term" value="F:metal ion binding"/>
    <property type="evidence" value="ECO:0007669"/>
    <property type="project" value="UniProtKB-KW"/>
</dbReference>
<feature type="signal peptide" evidence="17">
    <location>
        <begin position="1"/>
        <end position="23"/>
    </location>
</feature>
<comment type="function">
    <text evidence="17">Hydrolysis of phosphatidylcholine with phospholipase A2 (EC 3.1.1.4) and phospholipase A1 (EC 3.1.1.32) activities.</text>
</comment>
<feature type="binding site" description="in dimeric form" evidence="16">
    <location>
        <position position="302"/>
    </location>
    <ligand>
        <name>Ca(2+)</name>
        <dbReference type="ChEBI" id="CHEBI:29108"/>
        <label>1</label>
    </ligand>
</feature>
<dbReference type="InterPro" id="IPR036541">
    <property type="entry name" value="PLipase_A1_sf"/>
</dbReference>
<organism evidence="18 19">
    <name type="scientific">Denitromonas iodatirespirans</name>
    <dbReference type="NCBI Taxonomy" id="2795389"/>
    <lineage>
        <taxon>Bacteria</taxon>
        <taxon>Pseudomonadati</taxon>
        <taxon>Pseudomonadota</taxon>
        <taxon>Betaproteobacteria</taxon>
        <taxon>Rhodocyclales</taxon>
        <taxon>Zoogloeaceae</taxon>
        <taxon>Denitromonas</taxon>
    </lineage>
</organism>
<evidence type="ECO:0000256" key="5">
    <source>
        <dbReference type="ARBA" id="ARBA00022452"/>
    </source>
</evidence>
<evidence type="ECO:0000256" key="15">
    <source>
        <dbReference type="PIRSR" id="PIRSR603187-1"/>
    </source>
</evidence>
<dbReference type="EC" id="3.1.1.4" evidence="17"/>
<keyword evidence="11 17" id="KW-0442">Lipid degradation</keyword>
<dbReference type="SUPFAM" id="SSF56931">
    <property type="entry name" value="Outer membrane phospholipase A (OMPLA)"/>
    <property type="match status" value="1"/>
</dbReference>
<feature type="binding site" description="in dimeric form" evidence="16">
    <location>
        <position position="260"/>
    </location>
    <ligand>
        <name>Ca(2+)</name>
        <dbReference type="ChEBI" id="CHEBI:29108"/>
        <label>1</label>
    </ligand>
</feature>
<accession>A0A944DFU9</accession>
<dbReference type="GO" id="GO:0009279">
    <property type="term" value="C:cell outer membrane"/>
    <property type="evidence" value="ECO:0007669"/>
    <property type="project" value="UniProtKB-SubCell"/>
</dbReference>
<dbReference type="AlphaFoldDB" id="A0A944DFU9"/>
<evidence type="ECO:0000256" key="10">
    <source>
        <dbReference type="ARBA" id="ARBA00022837"/>
    </source>
</evidence>
<evidence type="ECO:0000256" key="17">
    <source>
        <dbReference type="RuleBase" id="RU366027"/>
    </source>
</evidence>
<evidence type="ECO:0000256" key="9">
    <source>
        <dbReference type="ARBA" id="ARBA00022801"/>
    </source>
</evidence>
<keyword evidence="5" id="KW-1134">Transmembrane beta strand</keyword>
<evidence type="ECO:0000313" key="18">
    <source>
        <dbReference type="EMBL" id="MBT0962028.1"/>
    </source>
</evidence>
<evidence type="ECO:0000313" key="19">
    <source>
        <dbReference type="Proteomes" id="UP000694660"/>
    </source>
</evidence>
<name>A0A944DFU9_DENI1</name>
<feature type="binding site" description="in dimeric form" evidence="16">
    <location>
        <position position="219"/>
    </location>
    <ligand>
        <name>Ca(2+)</name>
        <dbReference type="ChEBI" id="CHEBI:29108"/>
        <label>1</label>
    </ligand>
</feature>
<evidence type="ECO:0000256" key="8">
    <source>
        <dbReference type="ARBA" id="ARBA00022729"/>
    </source>
</evidence>
<dbReference type="GO" id="GO:0016042">
    <property type="term" value="P:lipid catabolic process"/>
    <property type="evidence" value="ECO:0007669"/>
    <property type="project" value="UniProtKB-KW"/>
</dbReference>
<comment type="caution">
    <text evidence="18">The sequence shown here is derived from an EMBL/GenBank/DDBJ whole genome shotgun (WGS) entry which is preliminary data.</text>
</comment>
<comment type="similarity">
    <text evidence="3 17">Belongs to the phospholipase A1 family.</text>
</comment>
<evidence type="ECO:0000256" key="1">
    <source>
        <dbReference type="ARBA" id="ARBA00000111"/>
    </source>
</evidence>
<dbReference type="EC" id="3.1.1.32" evidence="17"/>
<evidence type="ECO:0000256" key="3">
    <source>
        <dbReference type="ARBA" id="ARBA00010525"/>
    </source>
</evidence>
<dbReference type="Gene3D" id="2.40.230.10">
    <property type="entry name" value="Phospholipase A1"/>
    <property type="match status" value="1"/>
</dbReference>
<reference evidence="19" key="1">
    <citation type="journal article" date="2022" name="ISME J.">
        <title>Genetic and phylogenetic analysis of dissimilatory iodate-reducing bacteria identifies potential niches across the world's oceans.</title>
        <authorList>
            <person name="Reyes-Umana V."/>
            <person name="Henning Z."/>
            <person name="Lee K."/>
            <person name="Barnum T.P."/>
            <person name="Coates J.D."/>
        </authorList>
    </citation>
    <scope>NUCLEOTIDE SEQUENCE [LARGE SCALE GENOMIC DNA]</scope>
    <source>
        <strain evidence="19">IR12</strain>
    </source>
</reference>
<comment type="catalytic activity">
    <reaction evidence="2 17">
        <text>a 1,2-diacyl-sn-glycero-3-phosphocholine + H2O = a 1-acyl-sn-glycero-3-phosphocholine + a fatty acid + H(+)</text>
        <dbReference type="Rhea" id="RHEA:15801"/>
        <dbReference type="ChEBI" id="CHEBI:15377"/>
        <dbReference type="ChEBI" id="CHEBI:15378"/>
        <dbReference type="ChEBI" id="CHEBI:28868"/>
        <dbReference type="ChEBI" id="CHEBI:57643"/>
        <dbReference type="ChEBI" id="CHEBI:58168"/>
        <dbReference type="EC" id="3.1.1.4"/>
    </reaction>
</comment>
<keyword evidence="7 16" id="KW-0479">Metal-binding</keyword>
<comment type="cofactor">
    <cofactor evidence="17">
        <name>Ca(2+)</name>
        <dbReference type="ChEBI" id="CHEBI:29108"/>
    </cofactor>
    <text evidence="17">Binds 1 Ca(2+) ion per monomer. In the dimeric form the Ca(2+) is bound by different amino acids with binding of each Ca(2+) shared with ligands coming from each monomer. The Ca(2+) ion may have a role in catalysis.</text>
</comment>
<dbReference type="RefSeq" id="WP_214361786.1">
    <property type="nucleotide sequence ID" value="NZ_JAEKFT010000013.1"/>
</dbReference>
<dbReference type="Pfam" id="PF02253">
    <property type="entry name" value="PLA1"/>
    <property type="match status" value="1"/>
</dbReference>
<evidence type="ECO:0000256" key="16">
    <source>
        <dbReference type="PIRSR" id="PIRSR603187-2"/>
    </source>
</evidence>
<dbReference type="PRINTS" id="PR01486">
    <property type="entry name" value="PHPHLIPASEA1"/>
</dbReference>
<feature type="active site" description="Proton acceptor" evidence="15">
    <location>
        <position position="255"/>
    </location>
</feature>
<evidence type="ECO:0000256" key="11">
    <source>
        <dbReference type="ARBA" id="ARBA00022963"/>
    </source>
</evidence>
<keyword evidence="8 17" id="KW-0732">Signal</keyword>
<keyword evidence="13" id="KW-0472">Membrane</keyword>
<feature type="chain" id="PRO_5038161641" description="Phospholipase A1" evidence="17">
    <location>
        <begin position="24"/>
        <end position="392"/>
    </location>
</feature>
<keyword evidence="9 17" id="KW-0378">Hydrolase</keyword>
<keyword evidence="19" id="KW-1185">Reference proteome</keyword>
<dbReference type="GO" id="GO:0004623">
    <property type="term" value="F:phospholipase A2 activity"/>
    <property type="evidence" value="ECO:0007669"/>
    <property type="project" value="UniProtKB-EC"/>
</dbReference>
<keyword evidence="14 17" id="KW-0998">Cell outer membrane</keyword>
<dbReference type="Proteomes" id="UP000694660">
    <property type="component" value="Unassembled WGS sequence"/>
</dbReference>
<comment type="subunit">
    <text evidence="4 17">Homodimer; dimerization is reversible, and the dimeric form is the active one.</text>
</comment>
<evidence type="ECO:0000256" key="4">
    <source>
        <dbReference type="ARBA" id="ARBA00011702"/>
    </source>
</evidence>
<evidence type="ECO:0000256" key="6">
    <source>
        <dbReference type="ARBA" id="ARBA00022692"/>
    </source>
</evidence>
<evidence type="ECO:0000256" key="14">
    <source>
        <dbReference type="ARBA" id="ARBA00023237"/>
    </source>
</evidence>
<evidence type="ECO:0000256" key="13">
    <source>
        <dbReference type="ARBA" id="ARBA00023136"/>
    </source>
</evidence>
<proteinExistence type="inferred from homology"/>
<keyword evidence="6" id="KW-0812">Transmembrane</keyword>
<keyword evidence="10 16" id="KW-0106">Calcium</keyword>
<sequence>MKFRPIPSWCAAVWLSLAAPVQAERLLSAERVHAQAGQAFAVTVVDTAAAAVLPDEIEAHLALGDRHVAVRLHALDVAAGATRRYAFAWPAEALGLAVVTLADDSRARLMVLAERKGWEIGEDPQARQRALPVEARPAATPAQAPTVAAEVIPPTPALSFYDPMYFVVGANGGASARFQLSFKYRLFDDEGALVGLLPFFGGLHFGYTQTSLWDLGSDSAPFRDTSYRPALFYEWDVPVAADSRHRLWVRSGVEHESNGRDGEKSRSINTAFVQADWQYRLGEGESHFGLTPKLWGYLEKSDNPDIQRYRGYGELGLRFGRDDGWLAKVMLRRGKGGVGTSQVDVSYPLRQSIFSSVGAFFHLQYFDGEGETLLDYRRAGHPQLRIGVSIVR</sequence>
<evidence type="ECO:0000256" key="12">
    <source>
        <dbReference type="ARBA" id="ARBA00023098"/>
    </source>
</evidence>
<comment type="catalytic activity">
    <reaction evidence="1 17">
        <text>a 1,2-diacyl-sn-glycero-3-phosphocholine + H2O = a 2-acyl-sn-glycero-3-phosphocholine + a fatty acid + H(+)</text>
        <dbReference type="Rhea" id="RHEA:18689"/>
        <dbReference type="ChEBI" id="CHEBI:15377"/>
        <dbReference type="ChEBI" id="CHEBI:15378"/>
        <dbReference type="ChEBI" id="CHEBI:28868"/>
        <dbReference type="ChEBI" id="CHEBI:57643"/>
        <dbReference type="ChEBI" id="CHEBI:57875"/>
        <dbReference type="EC" id="3.1.1.32"/>
    </reaction>
</comment>